<evidence type="ECO:0000256" key="5">
    <source>
        <dbReference type="ARBA" id="ARBA00023136"/>
    </source>
</evidence>
<feature type="transmembrane region" description="Helical" evidence="6">
    <location>
        <begin position="146"/>
        <end position="167"/>
    </location>
</feature>
<organism evidence="7 8">
    <name type="scientific">Chrysochromulina tobinii</name>
    <dbReference type="NCBI Taxonomy" id="1460289"/>
    <lineage>
        <taxon>Eukaryota</taxon>
        <taxon>Haptista</taxon>
        <taxon>Haptophyta</taxon>
        <taxon>Prymnesiophyceae</taxon>
        <taxon>Prymnesiales</taxon>
        <taxon>Chrysochromulinaceae</taxon>
        <taxon>Chrysochromulina</taxon>
    </lineage>
</organism>
<dbReference type="EMBL" id="JWZX01003212">
    <property type="protein sequence ID" value="KOO23208.1"/>
    <property type="molecule type" value="Genomic_DNA"/>
</dbReference>
<dbReference type="PANTHER" id="PTHR42770:SF7">
    <property type="entry name" value="MEMBRANE PROTEIN"/>
    <property type="match status" value="1"/>
</dbReference>
<sequence length="447" mass="49184">MLACFCDSFIWGELGSRFPLSGGTYVYLRECYGKGSWGDLGAFIFLWQSWISGPAQVASGFIAISSYLTYVHGRDDYWTKALTAFGLNILTIIMLMRRPGETGSVVYVLWGITIASILYCLVAGLANFHGENFHLPPQPFGNDGALSFVVSLGAACRFGIYDLTGYYDVCTMGGEVRNPRRTIPGSCIITCTLLLFVYMLTYVAIIGYLPWDGEDGFVTRMTDGNESTAYIMADFSEKLVGRGFAVFTAIVVCVVIFGSVFSMMAGMMYLPGAAAESGLFIEAFGRRSTLGCSEDVPMLSLLALGALSSVFCFLSLETVVGAMTVMLVLVQFMGQAIGLIILRYRISKGELPEDKRVWRIRYLPIVVVPHLLIFSFIFVTTDNYVFSGKTPMLEMSLAYILFGALFFLFRQSLVRKWPFAPANKGANEATSLLKNEALPTSVNARVK</sequence>
<feature type="transmembrane region" description="Helical" evidence="6">
    <location>
        <begin position="322"/>
        <end position="342"/>
    </location>
</feature>
<keyword evidence="4 6" id="KW-1133">Transmembrane helix</keyword>
<feature type="transmembrane region" description="Helical" evidence="6">
    <location>
        <begin position="107"/>
        <end position="126"/>
    </location>
</feature>
<name>A0A0M0JAE8_9EUKA</name>
<keyword evidence="2" id="KW-1003">Cell membrane</keyword>
<evidence type="ECO:0000256" key="1">
    <source>
        <dbReference type="ARBA" id="ARBA00004651"/>
    </source>
</evidence>
<keyword evidence="5 6" id="KW-0472">Membrane</keyword>
<evidence type="ECO:0000256" key="6">
    <source>
        <dbReference type="SAM" id="Phobius"/>
    </source>
</evidence>
<dbReference type="AlphaFoldDB" id="A0A0M0JAE8"/>
<evidence type="ECO:0000256" key="3">
    <source>
        <dbReference type="ARBA" id="ARBA00022692"/>
    </source>
</evidence>
<evidence type="ECO:0000256" key="2">
    <source>
        <dbReference type="ARBA" id="ARBA00022475"/>
    </source>
</evidence>
<dbReference type="PIRSF" id="PIRSF006060">
    <property type="entry name" value="AA_transporter"/>
    <property type="match status" value="1"/>
</dbReference>
<accession>A0A0M0JAE8</accession>
<evidence type="ECO:0000256" key="4">
    <source>
        <dbReference type="ARBA" id="ARBA00022989"/>
    </source>
</evidence>
<feature type="transmembrane region" description="Helical" evidence="6">
    <location>
        <begin position="187"/>
        <end position="211"/>
    </location>
</feature>
<dbReference type="InterPro" id="IPR002293">
    <property type="entry name" value="AA/rel_permease1"/>
</dbReference>
<dbReference type="Pfam" id="PF13520">
    <property type="entry name" value="AA_permease_2"/>
    <property type="match status" value="1"/>
</dbReference>
<feature type="transmembrane region" description="Helical" evidence="6">
    <location>
        <begin position="296"/>
        <end position="316"/>
    </location>
</feature>
<comment type="subcellular location">
    <subcellularLocation>
        <location evidence="1">Cell membrane</location>
        <topology evidence="1">Multi-pass membrane protein</topology>
    </subcellularLocation>
</comment>
<dbReference type="OrthoDB" id="10062876at2759"/>
<proteinExistence type="predicted"/>
<evidence type="ECO:0000313" key="7">
    <source>
        <dbReference type="EMBL" id="KOO23208.1"/>
    </source>
</evidence>
<dbReference type="PANTHER" id="PTHR42770">
    <property type="entry name" value="AMINO ACID TRANSPORTER-RELATED"/>
    <property type="match status" value="1"/>
</dbReference>
<reference evidence="8" key="1">
    <citation type="journal article" date="2015" name="PLoS Genet.">
        <title>Genome Sequence and Transcriptome Analyses of Chrysochromulina tobin: Metabolic Tools for Enhanced Algal Fitness in the Prominent Order Prymnesiales (Haptophyceae).</title>
        <authorList>
            <person name="Hovde B.T."/>
            <person name="Deodato C.R."/>
            <person name="Hunsperger H.M."/>
            <person name="Ryken S.A."/>
            <person name="Yost W."/>
            <person name="Jha R.K."/>
            <person name="Patterson J."/>
            <person name="Monnat R.J. Jr."/>
            <person name="Barlow S.B."/>
            <person name="Starkenburg S.R."/>
            <person name="Cattolico R.A."/>
        </authorList>
    </citation>
    <scope>NUCLEOTIDE SEQUENCE</scope>
    <source>
        <strain evidence="8">CCMP291</strain>
    </source>
</reference>
<dbReference type="GO" id="GO:0022857">
    <property type="term" value="F:transmembrane transporter activity"/>
    <property type="evidence" value="ECO:0007669"/>
    <property type="project" value="InterPro"/>
</dbReference>
<feature type="transmembrane region" description="Helical" evidence="6">
    <location>
        <begin position="77"/>
        <end position="95"/>
    </location>
</feature>
<feature type="transmembrane region" description="Helical" evidence="6">
    <location>
        <begin position="244"/>
        <end position="270"/>
    </location>
</feature>
<comment type="caution">
    <text evidence="7">The sequence shown here is derived from an EMBL/GenBank/DDBJ whole genome shotgun (WGS) entry which is preliminary data.</text>
</comment>
<keyword evidence="3 6" id="KW-0812">Transmembrane</keyword>
<feature type="transmembrane region" description="Helical" evidence="6">
    <location>
        <begin position="362"/>
        <end position="380"/>
    </location>
</feature>
<gene>
    <name evidence="7" type="ORF">Ctob_001601</name>
</gene>
<dbReference type="InterPro" id="IPR050367">
    <property type="entry name" value="APC_superfamily"/>
</dbReference>
<dbReference type="Gene3D" id="1.20.1740.10">
    <property type="entry name" value="Amino acid/polyamine transporter I"/>
    <property type="match status" value="1"/>
</dbReference>
<keyword evidence="8" id="KW-1185">Reference proteome</keyword>
<protein>
    <submittedName>
        <fullName evidence="7">Amino acid permease-associated region</fullName>
    </submittedName>
</protein>
<feature type="transmembrane region" description="Helical" evidence="6">
    <location>
        <begin position="392"/>
        <end position="409"/>
    </location>
</feature>
<dbReference type="Proteomes" id="UP000037460">
    <property type="component" value="Unassembled WGS sequence"/>
</dbReference>
<dbReference type="GO" id="GO:0005886">
    <property type="term" value="C:plasma membrane"/>
    <property type="evidence" value="ECO:0007669"/>
    <property type="project" value="UniProtKB-SubCell"/>
</dbReference>
<evidence type="ECO:0000313" key="8">
    <source>
        <dbReference type="Proteomes" id="UP000037460"/>
    </source>
</evidence>